<reference evidence="4 5" key="1">
    <citation type="journal article" date="2014" name="Proc. Natl. Acad. Sci. U.S.A.">
        <title>Trajectory and genomic determinants of fungal-pathogen speciation and host adaptation.</title>
        <authorList>
            <person name="Hu X."/>
            <person name="Xiao G."/>
            <person name="Zheng P."/>
            <person name="Shang Y."/>
            <person name="Su Y."/>
            <person name="Zhang X."/>
            <person name="Liu X."/>
            <person name="Zhan S."/>
            <person name="St Leger R.J."/>
            <person name="Wang C."/>
        </authorList>
    </citation>
    <scope>NUCLEOTIDE SEQUENCE [LARGE SCALE GENOMIC DNA]</scope>
    <source>
        <strain evidence="4 5">ARSEF 977</strain>
    </source>
</reference>
<dbReference type="InterPro" id="IPR001466">
    <property type="entry name" value="Beta-lactam-related"/>
</dbReference>
<gene>
    <name evidence="4" type="ORF">MGU_11052</name>
</gene>
<proteinExistence type="inferred from homology"/>
<dbReference type="SUPFAM" id="SSF56601">
    <property type="entry name" value="beta-lactamase/transpeptidase-like"/>
    <property type="match status" value="1"/>
</dbReference>
<dbReference type="OrthoDB" id="428260at2759"/>
<dbReference type="AlphaFoldDB" id="A0A0B4GGL9"/>
<protein>
    <submittedName>
        <fullName evidence="4">Beta-lactamase family protein</fullName>
    </submittedName>
</protein>
<evidence type="ECO:0000256" key="2">
    <source>
        <dbReference type="ARBA" id="ARBA00022801"/>
    </source>
</evidence>
<dbReference type="EMBL" id="AZNH01000133">
    <property type="protein sequence ID" value="KID81593.1"/>
    <property type="molecule type" value="Genomic_DNA"/>
</dbReference>
<dbReference type="InterPro" id="IPR012338">
    <property type="entry name" value="Beta-lactam/transpept-like"/>
</dbReference>
<dbReference type="InterPro" id="IPR050789">
    <property type="entry name" value="Diverse_Enzym_Activities"/>
</dbReference>
<dbReference type="PANTHER" id="PTHR43283">
    <property type="entry name" value="BETA-LACTAMASE-RELATED"/>
    <property type="match status" value="1"/>
</dbReference>
<dbReference type="Proteomes" id="UP000031192">
    <property type="component" value="Unassembled WGS sequence"/>
</dbReference>
<evidence type="ECO:0000256" key="1">
    <source>
        <dbReference type="ARBA" id="ARBA00009009"/>
    </source>
</evidence>
<dbReference type="Gene3D" id="3.40.710.10">
    <property type="entry name" value="DD-peptidase/beta-lactamase superfamily"/>
    <property type="match status" value="1"/>
</dbReference>
<dbReference type="Pfam" id="PF00144">
    <property type="entry name" value="Beta-lactamase"/>
    <property type="match status" value="1"/>
</dbReference>
<evidence type="ECO:0000313" key="4">
    <source>
        <dbReference type="EMBL" id="KID81593.1"/>
    </source>
</evidence>
<dbReference type="GO" id="GO:0016787">
    <property type="term" value="F:hydrolase activity"/>
    <property type="evidence" value="ECO:0007669"/>
    <property type="project" value="UniProtKB-KW"/>
</dbReference>
<dbReference type="PANTHER" id="PTHR43283:SF17">
    <property type="entry name" value="(LOVD), PUTATIVE (AFU_ORTHOLOGUE AFUA_5G00920)-RELATED"/>
    <property type="match status" value="1"/>
</dbReference>
<keyword evidence="2" id="KW-0378">Hydrolase</keyword>
<dbReference type="HOGENOM" id="CLU_482389_0_0_1"/>
<organism evidence="4 5">
    <name type="scientific">Metarhizium guizhouense (strain ARSEF 977)</name>
    <dbReference type="NCBI Taxonomy" id="1276136"/>
    <lineage>
        <taxon>Eukaryota</taxon>
        <taxon>Fungi</taxon>
        <taxon>Dikarya</taxon>
        <taxon>Ascomycota</taxon>
        <taxon>Pezizomycotina</taxon>
        <taxon>Sordariomycetes</taxon>
        <taxon>Hypocreomycetidae</taxon>
        <taxon>Hypocreales</taxon>
        <taxon>Clavicipitaceae</taxon>
        <taxon>Metarhizium</taxon>
    </lineage>
</organism>
<accession>A0A0B4GGL9</accession>
<keyword evidence="5" id="KW-1185">Reference proteome</keyword>
<comment type="similarity">
    <text evidence="1">Belongs to the class-A beta-lactamase family.</text>
</comment>
<sequence>MSAGLCRVAIGSRLVRGGDLRWPCSTDFFRTEAAANLAGAFDEKFQSAPWICYRPRSSIRQHGMLARRWRKSNNESQCKAVSAFGNPPKLPHGETGCQAASYADRLHLSASETPLPSRPTPHYKWPGGCGPGISASRSSRIKSDVCGFQPEPKPIELAICLPDTIIQAGKWITRSPSSPPSAAASCPAWRFSPDLTRPDSDVLSTYLGPKSIAAADADPIDANTIFTLASVTKLATTVAALQLVERGRIQLDDDVAELLPVLSRQKIVSGFDDQGQPVLQDRKSPITLRHLLTHSSGVGYTFLDAGEKLLKYHRFHGTAPNHGPTVESRFGVPLLYQPGEGWAYGAGIDWAGRLVEQLTGQSLEDYFTQHIWKPLGASGTFTFFPGAQGRAGMASRAQEGPDKLTPVPGGLDLNAGVEACFGGQGGHGRADDVLKLLHSLLSNDGRVLRPATADAMFRGQLSPASKAALKESLEGSTWAVGDYYAGEEYDWGLGGLLIEKAGSGAPYARGANTLTWSGAPNLFWFIDRTNGLCGLFVTQLLPPGDAGATDAIREFQKVAYQKNKT</sequence>
<comment type="caution">
    <text evidence="4">The sequence shown here is derived from an EMBL/GenBank/DDBJ whole genome shotgun (WGS) entry which is preliminary data.</text>
</comment>
<evidence type="ECO:0000259" key="3">
    <source>
        <dbReference type="Pfam" id="PF00144"/>
    </source>
</evidence>
<name>A0A0B4GGL9_METGA</name>
<feature type="domain" description="Beta-lactamase-related" evidence="3">
    <location>
        <begin position="216"/>
        <end position="554"/>
    </location>
</feature>
<evidence type="ECO:0000313" key="5">
    <source>
        <dbReference type="Proteomes" id="UP000031192"/>
    </source>
</evidence>